<dbReference type="Pfam" id="PF03221">
    <property type="entry name" value="HTH_Tnp_Tc5"/>
    <property type="match status" value="1"/>
</dbReference>
<dbReference type="GO" id="GO:0005634">
    <property type="term" value="C:nucleus"/>
    <property type="evidence" value="ECO:0007669"/>
    <property type="project" value="TreeGrafter"/>
</dbReference>
<dbReference type="AlphaFoldDB" id="A0A4V1WLM8"/>
<gene>
    <name evidence="4" type="ORF">AA0114_g10290</name>
</gene>
<feature type="compositionally biased region" description="Basic residues" evidence="2">
    <location>
        <begin position="559"/>
        <end position="581"/>
    </location>
</feature>
<evidence type="ECO:0000259" key="3">
    <source>
        <dbReference type="PROSITE" id="PS51253"/>
    </source>
</evidence>
<dbReference type="GO" id="GO:0003677">
    <property type="term" value="F:DNA binding"/>
    <property type="evidence" value="ECO:0007669"/>
    <property type="project" value="UniProtKB-KW"/>
</dbReference>
<organism evidence="4 5">
    <name type="scientific">Alternaria tenuissima</name>
    <dbReference type="NCBI Taxonomy" id="119927"/>
    <lineage>
        <taxon>Eukaryota</taxon>
        <taxon>Fungi</taxon>
        <taxon>Dikarya</taxon>
        <taxon>Ascomycota</taxon>
        <taxon>Pezizomycotina</taxon>
        <taxon>Dothideomycetes</taxon>
        <taxon>Pleosporomycetidae</taxon>
        <taxon>Pleosporales</taxon>
        <taxon>Pleosporineae</taxon>
        <taxon>Pleosporaceae</taxon>
        <taxon>Alternaria</taxon>
        <taxon>Alternaria sect. Alternaria</taxon>
        <taxon>Alternaria alternata complex</taxon>
    </lineage>
</organism>
<feature type="domain" description="HTH CENPB-type" evidence="3">
    <location>
        <begin position="46"/>
        <end position="111"/>
    </location>
</feature>
<evidence type="ECO:0000313" key="4">
    <source>
        <dbReference type="EMBL" id="RYN42976.1"/>
    </source>
</evidence>
<dbReference type="Pfam" id="PF03184">
    <property type="entry name" value="DDE_1"/>
    <property type="match status" value="1"/>
</dbReference>
<name>A0A4V1WLM8_9PLEO</name>
<dbReference type="PROSITE" id="PS51253">
    <property type="entry name" value="HTH_CENPB"/>
    <property type="match status" value="1"/>
</dbReference>
<dbReference type="InterPro" id="IPR004875">
    <property type="entry name" value="DDE_SF_endonuclease_dom"/>
</dbReference>
<feature type="region of interest" description="Disordered" evidence="2">
    <location>
        <begin position="559"/>
        <end position="616"/>
    </location>
</feature>
<comment type="caution">
    <text evidence="4">The sequence shown here is derived from an EMBL/GenBank/DDBJ whole genome shotgun (WGS) entry which is preliminary data.</text>
</comment>
<feature type="compositionally biased region" description="Basic and acidic residues" evidence="2">
    <location>
        <begin position="526"/>
        <end position="543"/>
    </location>
</feature>
<dbReference type="Proteomes" id="UP000292402">
    <property type="component" value="Unassembled WGS sequence"/>
</dbReference>
<dbReference type="PANTHER" id="PTHR19303:SF74">
    <property type="entry name" value="POGO TRANSPOSABLE ELEMENT WITH KRAB DOMAIN"/>
    <property type="match status" value="1"/>
</dbReference>
<feature type="compositionally biased region" description="Low complexity" evidence="2">
    <location>
        <begin position="582"/>
        <end position="600"/>
    </location>
</feature>
<protein>
    <recommendedName>
        <fullName evidence="3">HTH CENPB-type domain-containing protein</fullName>
    </recommendedName>
</protein>
<feature type="region of interest" description="Disordered" evidence="2">
    <location>
        <begin position="526"/>
        <end position="545"/>
    </location>
</feature>
<proteinExistence type="predicted"/>
<dbReference type="EMBL" id="PDXA01000045">
    <property type="protein sequence ID" value="RYN42976.1"/>
    <property type="molecule type" value="Genomic_DNA"/>
</dbReference>
<dbReference type="PANTHER" id="PTHR19303">
    <property type="entry name" value="TRANSPOSON"/>
    <property type="match status" value="1"/>
</dbReference>
<evidence type="ECO:0000256" key="2">
    <source>
        <dbReference type="SAM" id="MobiDB-lite"/>
    </source>
</evidence>
<sequence>MDPIQEAIAEIESREPGDESSYQQIAKKYGVNRVTLARRHKGETEAYGIRKRSLHPQHETELVRYIDTLNERRTPPTRAMIQRYASSLAGFEVTEQWVTRFIKRHPNHLISRYTKGMTRLRHSADSGSKYSLYFKLLHEKMEEYNVQPLHIFNMDEKGFQLGRIARSKRIFSKQLYEQKGLRQALEDGSSEWITVMACICSDGKVLSPSLIFQGSNGAVQSSWVDAIQEGEHSVFVTSSPSGWTNNDIGLAWLKQVFERETRRYASTGYRLLLLDGHGSHVTMDFIEYCHEHKILLAVLPPHATHTLQPLDVCMFKPLSDAYSTELNDYLQDSQGILNIAKGDFFPLFWRSWDKVFKPPLIQKSFEVTGIYPPNPDVILKKFAKEASDSDSSNSVLSGSDWLKLKSIVRREVKDQNSKDVKKLQRSLHHIAAQNTLLHDEIKGLKRSLLIKERRKMQSFTLELDEDHEYHKGAVLWSPRSVQRARDRRASQQQQAELEKLQKAKQAEIKKAARDCEAQLKAVKRVERERRAEEKRKEEAEKLAKKQHRELINNTKKLIKLSQKGKRKASQPHLTATKRQKRGGVAPAVVGGTRVARAAPPRSRRDRVITPSKKISE</sequence>
<accession>A0A4V1WLM8</accession>
<dbReference type="InterPro" id="IPR006600">
    <property type="entry name" value="HTH_CenpB_DNA-bd_dom"/>
</dbReference>
<evidence type="ECO:0000313" key="5">
    <source>
        <dbReference type="Proteomes" id="UP000292402"/>
    </source>
</evidence>
<dbReference type="InterPro" id="IPR050863">
    <property type="entry name" value="CenT-Element_Derived"/>
</dbReference>
<keyword evidence="1" id="KW-0238">DNA-binding</keyword>
<evidence type="ECO:0000256" key="1">
    <source>
        <dbReference type="ARBA" id="ARBA00023125"/>
    </source>
</evidence>
<reference evidence="5" key="1">
    <citation type="journal article" date="2019" name="bioRxiv">
        <title>Genomics, evolutionary history and diagnostics of the Alternaria alternata species group including apple and Asian pear pathotypes.</title>
        <authorList>
            <person name="Armitage A.D."/>
            <person name="Cockerton H.M."/>
            <person name="Sreenivasaprasad S."/>
            <person name="Woodhall J.W."/>
            <person name="Lane C.R."/>
            <person name="Harrison R.J."/>
            <person name="Clarkson J.P."/>
        </authorList>
    </citation>
    <scope>NUCLEOTIDE SEQUENCE [LARGE SCALE GENOMIC DNA]</scope>
    <source>
        <strain evidence="5">FERA 1082</strain>
    </source>
</reference>